<sequence length="89" mass="9912">MHIVHELNIEDETVNECVSVYDSVASVKPLESFPRSYPVNLLRDPFQSAAESLSIGAARALKFDKNARLTFSSNVPKVAEMMAEEWARG</sequence>
<dbReference type="AlphaFoldDB" id="A0A1R0YAE4"/>
<protein>
    <submittedName>
        <fullName evidence="1">Uncharacterized protein</fullName>
    </submittedName>
</protein>
<dbReference type="Proteomes" id="UP000187439">
    <property type="component" value="Unassembled WGS sequence"/>
</dbReference>
<reference evidence="1 2" key="1">
    <citation type="submission" date="2016-10" db="EMBL/GenBank/DDBJ databases">
        <title>Paenibacillus species isolates.</title>
        <authorList>
            <person name="Beno S.M."/>
        </authorList>
    </citation>
    <scope>NUCLEOTIDE SEQUENCE [LARGE SCALE GENOMIC DNA]</scope>
    <source>
        <strain evidence="1 2">FSL H7-0710</strain>
    </source>
</reference>
<comment type="caution">
    <text evidence="1">The sequence shown here is derived from an EMBL/GenBank/DDBJ whole genome shotgun (WGS) entry which is preliminary data.</text>
</comment>
<organism evidence="1 2">
    <name type="scientific">Paenibacillus odorifer</name>
    <dbReference type="NCBI Taxonomy" id="189426"/>
    <lineage>
        <taxon>Bacteria</taxon>
        <taxon>Bacillati</taxon>
        <taxon>Bacillota</taxon>
        <taxon>Bacilli</taxon>
        <taxon>Bacillales</taxon>
        <taxon>Paenibacillaceae</taxon>
        <taxon>Paenibacillus</taxon>
    </lineage>
</organism>
<evidence type="ECO:0000313" key="1">
    <source>
        <dbReference type="EMBL" id="OMD44291.1"/>
    </source>
</evidence>
<proteinExistence type="predicted"/>
<gene>
    <name evidence="1" type="ORF">BSK52_01820</name>
</gene>
<evidence type="ECO:0000313" key="2">
    <source>
        <dbReference type="Proteomes" id="UP000187439"/>
    </source>
</evidence>
<accession>A0A1R0YAE4</accession>
<dbReference type="EMBL" id="MPTC01000001">
    <property type="protein sequence ID" value="OMD44291.1"/>
    <property type="molecule type" value="Genomic_DNA"/>
</dbReference>
<dbReference type="OrthoDB" id="2665626at2"/>
<dbReference type="RefSeq" id="WP_076116654.1">
    <property type="nucleotide sequence ID" value="NZ_MPTC01000001.1"/>
</dbReference>
<name>A0A1R0YAE4_9BACL</name>